<evidence type="ECO:0000313" key="6">
    <source>
        <dbReference type="Proteomes" id="UP001372834"/>
    </source>
</evidence>
<dbReference type="GO" id="GO:0003723">
    <property type="term" value="F:RNA binding"/>
    <property type="evidence" value="ECO:0007669"/>
    <property type="project" value="InterPro"/>
</dbReference>
<evidence type="ECO:0000256" key="2">
    <source>
        <dbReference type="ARBA" id="ARBA00033214"/>
    </source>
</evidence>
<dbReference type="PANTHER" id="PTHR12732">
    <property type="entry name" value="UNCHARACTERIZED PROTEASOME COMPONENT REGION PCI-CONTAINING"/>
    <property type="match status" value="1"/>
</dbReference>
<dbReference type="InterPro" id="IPR045114">
    <property type="entry name" value="Csn12-like"/>
</dbReference>
<dbReference type="SMART" id="SM00753">
    <property type="entry name" value="PAM"/>
    <property type="match status" value="1"/>
</dbReference>
<sequence length="397" mass="46246">MSDINITHYLQQVENGRAYKQGNLLAAMLSFRHSHASSKRLKVPNMENTVARYVDPPYDELVIYHLKCLYALDEKNILEAFQNQYELAQVFLKIFQSQKEENWMLKVMQVICLELRLLACPADKQANNKKHPIESLEKTAKCLMGCFRICAADNRSSEQDTKKWGMLTLVNQMFKVYFKINRHQLCKPLMRAIESSNLKDRFALAQTITYKFFEGQRAMFDGDFKTANECLSFAFLRCHKNSPKNKKSILLYLVPVKMILGYMPKKSLLEKYNLTEFWEVVEAVKMGNLQKFNEVMDQYRSFFIKHNIYVIMQRLSTIATRNLIKKVYHIVNSHQIPVEMFLKALLAMKIEDASWDEAECLLANLILEGKVKGYISYQHDTLVVSKLTPFPVISSIK</sequence>
<accession>A0AAN8P785</accession>
<dbReference type="PANTHER" id="PTHR12732:SF0">
    <property type="entry name" value="PCI DOMAIN-CONTAINING PROTEIN 2"/>
    <property type="match status" value="1"/>
</dbReference>
<dbReference type="EMBL" id="JAWJWE010000038">
    <property type="protein sequence ID" value="KAK6623184.1"/>
    <property type="molecule type" value="Genomic_DNA"/>
</dbReference>
<feature type="domain" description="PCI" evidence="4">
    <location>
        <begin position="208"/>
        <end position="389"/>
    </location>
</feature>
<organism evidence="5 6">
    <name type="scientific">Polyplax serrata</name>
    <name type="common">Common mouse louse</name>
    <dbReference type="NCBI Taxonomy" id="468196"/>
    <lineage>
        <taxon>Eukaryota</taxon>
        <taxon>Metazoa</taxon>
        <taxon>Ecdysozoa</taxon>
        <taxon>Arthropoda</taxon>
        <taxon>Hexapoda</taxon>
        <taxon>Insecta</taxon>
        <taxon>Pterygota</taxon>
        <taxon>Neoptera</taxon>
        <taxon>Paraneoptera</taxon>
        <taxon>Psocodea</taxon>
        <taxon>Troctomorpha</taxon>
        <taxon>Phthiraptera</taxon>
        <taxon>Anoplura</taxon>
        <taxon>Polyplacidae</taxon>
        <taxon>Polyplax</taxon>
    </lineage>
</organism>
<gene>
    <name evidence="5" type="ORF">RUM43_009036</name>
</gene>
<dbReference type="AlphaFoldDB" id="A0AAN8P785"/>
<dbReference type="PROSITE" id="PS50250">
    <property type="entry name" value="PCI"/>
    <property type="match status" value="1"/>
</dbReference>
<evidence type="ECO:0000259" key="4">
    <source>
        <dbReference type="PROSITE" id="PS50250"/>
    </source>
</evidence>
<dbReference type="FunFam" id="1.10.10.10:FF:000146">
    <property type="entry name" value="PCI domain-containing protein 2 homolog"/>
    <property type="match status" value="1"/>
</dbReference>
<dbReference type="GO" id="GO:0006368">
    <property type="term" value="P:transcription elongation by RNA polymerase II"/>
    <property type="evidence" value="ECO:0007669"/>
    <property type="project" value="TreeGrafter"/>
</dbReference>
<proteinExistence type="inferred from homology"/>
<protein>
    <recommendedName>
        <fullName evidence="3">PCI domain-containing protein 2 homolog</fullName>
    </recommendedName>
    <alternativeName>
        <fullName evidence="2">CSN12-like protein</fullName>
    </alternativeName>
</protein>
<dbReference type="GO" id="GO:0003690">
    <property type="term" value="F:double-stranded DNA binding"/>
    <property type="evidence" value="ECO:0007669"/>
    <property type="project" value="InterPro"/>
</dbReference>
<name>A0AAN8P785_POLSC</name>
<dbReference type="GO" id="GO:0016973">
    <property type="term" value="P:poly(A)+ mRNA export from nucleus"/>
    <property type="evidence" value="ECO:0007669"/>
    <property type="project" value="TreeGrafter"/>
</dbReference>
<reference evidence="5 6" key="1">
    <citation type="submission" date="2023-10" db="EMBL/GenBank/DDBJ databases">
        <title>Genomes of two closely related lineages of the louse Polyplax serrata with different host specificities.</title>
        <authorList>
            <person name="Martinu J."/>
            <person name="Tarabai H."/>
            <person name="Stefka J."/>
            <person name="Hypsa V."/>
        </authorList>
    </citation>
    <scope>NUCLEOTIDE SEQUENCE [LARGE SCALE GENOMIC DNA]</scope>
    <source>
        <strain evidence="5">HR10_N</strain>
    </source>
</reference>
<evidence type="ECO:0000313" key="5">
    <source>
        <dbReference type="EMBL" id="KAK6623184.1"/>
    </source>
</evidence>
<dbReference type="Proteomes" id="UP001372834">
    <property type="component" value="Unassembled WGS sequence"/>
</dbReference>
<dbReference type="Gene3D" id="1.10.10.10">
    <property type="entry name" value="Winged helix-like DNA-binding domain superfamily/Winged helix DNA-binding domain"/>
    <property type="match status" value="1"/>
</dbReference>
<dbReference type="Pfam" id="PF01399">
    <property type="entry name" value="PCI"/>
    <property type="match status" value="1"/>
</dbReference>
<dbReference type="InterPro" id="IPR036388">
    <property type="entry name" value="WH-like_DNA-bd_sf"/>
</dbReference>
<evidence type="ECO:0000256" key="3">
    <source>
        <dbReference type="ARBA" id="ARBA00072421"/>
    </source>
</evidence>
<evidence type="ECO:0000256" key="1">
    <source>
        <dbReference type="ARBA" id="ARBA00025771"/>
    </source>
</evidence>
<dbReference type="InterPro" id="IPR000717">
    <property type="entry name" value="PCI_dom"/>
</dbReference>
<comment type="similarity">
    <text evidence="1">Belongs to the CSN12 family.</text>
</comment>
<dbReference type="GO" id="GO:0000973">
    <property type="term" value="P:post-transcriptional tethering of RNA polymerase II gene DNA at nuclear periphery"/>
    <property type="evidence" value="ECO:0007669"/>
    <property type="project" value="TreeGrafter"/>
</dbReference>
<comment type="caution">
    <text evidence="5">The sequence shown here is derived from an EMBL/GenBank/DDBJ whole genome shotgun (WGS) entry which is preliminary data.</text>
</comment>
<dbReference type="GO" id="GO:0070390">
    <property type="term" value="C:transcription export complex 2"/>
    <property type="evidence" value="ECO:0007669"/>
    <property type="project" value="TreeGrafter"/>
</dbReference>